<dbReference type="EMBL" id="NEVR01000001">
    <property type="protein sequence ID" value="OZI68077.1"/>
    <property type="molecule type" value="Genomic_DNA"/>
</dbReference>
<protein>
    <submittedName>
        <fullName evidence="1">PIN domain-containing protein</fullName>
    </submittedName>
</protein>
<gene>
    <name evidence="1" type="ORF">CAL27_00985</name>
</gene>
<dbReference type="Proteomes" id="UP000216354">
    <property type="component" value="Unassembled WGS sequence"/>
</dbReference>
<keyword evidence="2" id="KW-1185">Reference proteome</keyword>
<reference evidence="1 2" key="1">
    <citation type="submission" date="2017-05" db="EMBL/GenBank/DDBJ databases">
        <title>Complete and WGS of Bordetella genogroups.</title>
        <authorList>
            <person name="Spilker T."/>
            <person name="Lipuma J."/>
        </authorList>
    </citation>
    <scope>NUCLEOTIDE SEQUENCE [LARGE SCALE GENOMIC DNA]</scope>
    <source>
        <strain evidence="1 2">AU9795</strain>
    </source>
</reference>
<organism evidence="1 2">
    <name type="scientific">Bordetella genomosp. 1</name>
    <dbReference type="NCBI Taxonomy" id="1395607"/>
    <lineage>
        <taxon>Bacteria</taxon>
        <taxon>Pseudomonadati</taxon>
        <taxon>Pseudomonadota</taxon>
        <taxon>Betaproteobacteria</taxon>
        <taxon>Burkholderiales</taxon>
        <taxon>Alcaligenaceae</taxon>
        <taxon>Bordetella</taxon>
    </lineage>
</organism>
<evidence type="ECO:0000313" key="2">
    <source>
        <dbReference type="Proteomes" id="UP000216354"/>
    </source>
</evidence>
<evidence type="ECO:0000313" key="1">
    <source>
        <dbReference type="EMBL" id="OZI68077.1"/>
    </source>
</evidence>
<dbReference type="RefSeq" id="WP_094830513.1">
    <property type="nucleotide sequence ID" value="NZ_NEVR01000001.1"/>
</dbReference>
<proteinExistence type="predicted"/>
<sequence>MTVPVVADADTLFAATTRGLLIYLDYQGVIRLHWSSLILDELNRALVQAGRKPTLAAARAHATRMCEALPHALVPTRQVQARFEAVAPAVRSAKDMHVAACAHHLVAAAAYGASPVALVTRNTRDFVKTSLAQLGIALQTPDAFLETLLLSRARDVAAAFRRFRIDLNSQPDPDTLLRRLALDGQARSARRLRRLQLAGEVAL</sequence>
<accession>A0ABX4F2V5</accession>
<name>A0ABX4F2V5_9BORD</name>
<comment type="caution">
    <text evidence="1">The sequence shown here is derived from an EMBL/GenBank/DDBJ whole genome shotgun (WGS) entry which is preliminary data.</text>
</comment>